<dbReference type="PANTHER" id="PTHR23112:SF22">
    <property type="entry name" value="G-PROTEIN COUPLED RECEPTOR"/>
    <property type="match status" value="1"/>
</dbReference>
<dbReference type="InParanoid" id="A0A194XMD8"/>
<dbReference type="STRING" id="149040.A0A194XMD8"/>
<feature type="transmembrane region" description="Helical" evidence="6">
    <location>
        <begin position="337"/>
        <end position="357"/>
    </location>
</feature>
<reference evidence="8 9" key="1">
    <citation type="submission" date="2015-10" db="EMBL/GenBank/DDBJ databases">
        <title>Full genome of DAOMC 229536 Phialocephala scopiformis, a fungal endophyte of spruce producing the potent anti-insectan compound rugulosin.</title>
        <authorList>
            <consortium name="DOE Joint Genome Institute"/>
            <person name="Walker A.K."/>
            <person name="Frasz S.L."/>
            <person name="Seifert K.A."/>
            <person name="Miller J.D."/>
            <person name="Mondo S.J."/>
            <person name="Labutti K."/>
            <person name="Lipzen A."/>
            <person name="Dockter R."/>
            <person name="Kennedy M."/>
            <person name="Grigoriev I.V."/>
            <person name="Spatafora J.W."/>
        </authorList>
    </citation>
    <scope>NUCLEOTIDE SEQUENCE [LARGE SCALE GENOMIC DNA]</scope>
    <source>
        <strain evidence="8 9">CBS 120377</strain>
    </source>
</reference>
<dbReference type="GO" id="GO:0004930">
    <property type="term" value="F:G protein-coupled receptor activity"/>
    <property type="evidence" value="ECO:0007669"/>
    <property type="project" value="TreeGrafter"/>
</dbReference>
<evidence type="ECO:0000313" key="8">
    <source>
        <dbReference type="EMBL" id="KUJ21415.1"/>
    </source>
</evidence>
<dbReference type="GeneID" id="28817218"/>
<dbReference type="InterPro" id="IPR017981">
    <property type="entry name" value="GPCR_2-like_7TM"/>
</dbReference>
<feature type="transmembrane region" description="Helical" evidence="6">
    <location>
        <begin position="174"/>
        <end position="195"/>
    </location>
</feature>
<feature type="transmembrane region" description="Helical" evidence="6">
    <location>
        <begin position="49"/>
        <end position="71"/>
    </location>
</feature>
<evidence type="ECO:0000256" key="2">
    <source>
        <dbReference type="ARBA" id="ARBA00022692"/>
    </source>
</evidence>
<evidence type="ECO:0000256" key="3">
    <source>
        <dbReference type="ARBA" id="ARBA00022989"/>
    </source>
</evidence>
<dbReference type="EMBL" id="KQ947408">
    <property type="protein sequence ID" value="KUJ21415.1"/>
    <property type="molecule type" value="Genomic_DNA"/>
</dbReference>
<evidence type="ECO:0000313" key="9">
    <source>
        <dbReference type="Proteomes" id="UP000070700"/>
    </source>
</evidence>
<feature type="compositionally biased region" description="Basic residues" evidence="5">
    <location>
        <begin position="440"/>
        <end position="453"/>
    </location>
</feature>
<dbReference type="PROSITE" id="PS50261">
    <property type="entry name" value="G_PROTEIN_RECEP_F2_4"/>
    <property type="match status" value="1"/>
</dbReference>
<evidence type="ECO:0000259" key="7">
    <source>
        <dbReference type="PROSITE" id="PS50261"/>
    </source>
</evidence>
<proteinExistence type="predicted"/>
<dbReference type="GO" id="GO:0005886">
    <property type="term" value="C:plasma membrane"/>
    <property type="evidence" value="ECO:0007669"/>
    <property type="project" value="TreeGrafter"/>
</dbReference>
<feature type="region of interest" description="Disordered" evidence="5">
    <location>
        <begin position="244"/>
        <end position="267"/>
    </location>
</feature>
<comment type="subcellular location">
    <subcellularLocation>
        <location evidence="1">Membrane</location>
        <topology evidence="1">Multi-pass membrane protein</topology>
    </subcellularLocation>
</comment>
<dbReference type="AlphaFoldDB" id="A0A194XMD8"/>
<dbReference type="SUPFAM" id="SSF81321">
    <property type="entry name" value="Family A G protein-coupled receptor-like"/>
    <property type="match status" value="1"/>
</dbReference>
<dbReference type="Proteomes" id="UP000070700">
    <property type="component" value="Unassembled WGS sequence"/>
</dbReference>
<feature type="region of interest" description="Disordered" evidence="5">
    <location>
        <begin position="285"/>
        <end position="331"/>
    </location>
</feature>
<keyword evidence="4 6" id="KW-0472">Membrane</keyword>
<dbReference type="GO" id="GO:0007189">
    <property type="term" value="P:adenylate cyclase-activating G protein-coupled receptor signaling pathway"/>
    <property type="evidence" value="ECO:0007669"/>
    <property type="project" value="TreeGrafter"/>
</dbReference>
<dbReference type="KEGG" id="psco:LY89DRAFT_433069"/>
<feature type="transmembrane region" description="Helical" evidence="6">
    <location>
        <begin position="20"/>
        <end position="37"/>
    </location>
</feature>
<keyword evidence="2 6" id="KW-0812">Transmembrane</keyword>
<sequence>MHASELSQANFTTFNQLERIASAFSLCGTAFVAVTFLSSEAFQKPINRLVFYACLGNIFTNVATIMARAAVEAVSDGNFNTPLCQFQAVLIQMFLPADALWTFVMALNVYLTFFRGFTGPELRRLEKYYFIACYGIPFVPALAFVFVTNAKQGHMYGNAALWCWVSSDWDVFRIATFYGPVWLVILATIAIYVYAGKEIYNKTQLLRDFNKRMPDPMIIPHDPFSGHPNEVVYVTSQTTVESSAPIDLSQLTPTGRQQPGAPTPALESKYNVTITAGSKDKADAPLENVTRFSYDEKSPSESRPLPEPPVSVLTPTTPSYRTPQSGRRPASLQATTAMLSYTKVAGLFFLAMMMTWIPSSANRVYSVINPDDVSLVLECFSAFVLPLQGFWNALIYATTSIPACKSLWKQVKEQRRLSGSGLRNLARGFPSDGESVQPHIPHHHSGGHQRIKSRYHEHETDSMTELKESRPQTGKSTRGGSGDSTDPIVHVLSQEDYSRGFSGV</sequence>
<protein>
    <recommendedName>
        <fullName evidence="7">G-protein coupled receptors family 2 profile 2 domain-containing protein</fullName>
    </recommendedName>
</protein>
<feature type="compositionally biased region" description="Low complexity" evidence="5">
    <location>
        <begin position="310"/>
        <end position="319"/>
    </location>
</feature>
<evidence type="ECO:0000256" key="5">
    <source>
        <dbReference type="SAM" id="MobiDB-lite"/>
    </source>
</evidence>
<dbReference type="OrthoDB" id="18453at2759"/>
<keyword evidence="3 6" id="KW-1133">Transmembrane helix</keyword>
<evidence type="ECO:0000256" key="6">
    <source>
        <dbReference type="SAM" id="Phobius"/>
    </source>
</evidence>
<dbReference type="Pfam" id="PF05462">
    <property type="entry name" value="Dicty_CAR"/>
    <property type="match status" value="1"/>
</dbReference>
<name>A0A194XMD8_MOLSC</name>
<dbReference type="GO" id="GO:0007166">
    <property type="term" value="P:cell surface receptor signaling pathway"/>
    <property type="evidence" value="ECO:0007669"/>
    <property type="project" value="InterPro"/>
</dbReference>
<feature type="region of interest" description="Disordered" evidence="5">
    <location>
        <begin position="422"/>
        <end position="504"/>
    </location>
</feature>
<evidence type="ECO:0000256" key="4">
    <source>
        <dbReference type="ARBA" id="ARBA00023136"/>
    </source>
</evidence>
<gene>
    <name evidence="8" type="ORF">LY89DRAFT_433069</name>
</gene>
<dbReference type="PANTHER" id="PTHR23112">
    <property type="entry name" value="G PROTEIN-COUPLED RECEPTOR 157-RELATED"/>
    <property type="match status" value="1"/>
</dbReference>
<dbReference type="Gene3D" id="1.20.1070.10">
    <property type="entry name" value="Rhodopsin 7-helix transmembrane proteins"/>
    <property type="match status" value="1"/>
</dbReference>
<accession>A0A194XMD8</accession>
<dbReference type="RefSeq" id="XP_018075770.1">
    <property type="nucleotide sequence ID" value="XM_018207492.1"/>
</dbReference>
<evidence type="ECO:0000256" key="1">
    <source>
        <dbReference type="ARBA" id="ARBA00004141"/>
    </source>
</evidence>
<keyword evidence="9" id="KW-1185">Reference proteome</keyword>
<organism evidence="8 9">
    <name type="scientific">Mollisia scopiformis</name>
    <name type="common">Conifer needle endophyte fungus</name>
    <name type="synonym">Phialocephala scopiformis</name>
    <dbReference type="NCBI Taxonomy" id="149040"/>
    <lineage>
        <taxon>Eukaryota</taxon>
        <taxon>Fungi</taxon>
        <taxon>Dikarya</taxon>
        <taxon>Ascomycota</taxon>
        <taxon>Pezizomycotina</taxon>
        <taxon>Leotiomycetes</taxon>
        <taxon>Helotiales</taxon>
        <taxon>Mollisiaceae</taxon>
        <taxon>Mollisia</taxon>
    </lineage>
</organism>
<feature type="compositionally biased region" description="Basic and acidic residues" evidence="5">
    <location>
        <begin position="454"/>
        <end position="470"/>
    </location>
</feature>
<feature type="transmembrane region" description="Helical" evidence="6">
    <location>
        <begin position="129"/>
        <end position="147"/>
    </location>
</feature>
<feature type="domain" description="G-protein coupled receptors family 2 profile 2" evidence="7">
    <location>
        <begin position="14"/>
        <end position="193"/>
    </location>
</feature>